<dbReference type="AlphaFoldDB" id="A0A1I8HRH5"/>
<organism evidence="1 2">
    <name type="scientific">Macrostomum lignano</name>
    <dbReference type="NCBI Taxonomy" id="282301"/>
    <lineage>
        <taxon>Eukaryota</taxon>
        <taxon>Metazoa</taxon>
        <taxon>Spiralia</taxon>
        <taxon>Lophotrochozoa</taxon>
        <taxon>Platyhelminthes</taxon>
        <taxon>Rhabditophora</taxon>
        <taxon>Macrostomorpha</taxon>
        <taxon>Macrostomida</taxon>
        <taxon>Macrostomidae</taxon>
        <taxon>Macrostomum</taxon>
    </lineage>
</organism>
<proteinExistence type="predicted"/>
<evidence type="ECO:0000313" key="1">
    <source>
        <dbReference type="Proteomes" id="UP000095280"/>
    </source>
</evidence>
<dbReference type="Proteomes" id="UP000095280">
    <property type="component" value="Unplaced"/>
</dbReference>
<keyword evidence="1" id="KW-1185">Reference proteome</keyword>
<protein>
    <submittedName>
        <fullName evidence="2">Exostosin domain-containing protein</fullName>
    </submittedName>
</protein>
<evidence type="ECO:0000313" key="2">
    <source>
        <dbReference type="WBParaSite" id="maker-uti_cns_0007631-snap-gene-0.2-mRNA-1"/>
    </source>
</evidence>
<accession>A0A1I8HRH5</accession>
<dbReference type="WBParaSite" id="maker-uti_cns_0007631-snap-gene-0.2-mRNA-1">
    <property type="protein sequence ID" value="maker-uti_cns_0007631-snap-gene-0.2-mRNA-1"/>
    <property type="gene ID" value="maker-uti_cns_0007631-snap-gene-0.2"/>
</dbReference>
<name>A0A1I8HRH5_9PLAT</name>
<sequence>IVSSQLDSAAAAEAAVVAAVASPPRRRRPRPAIRGGCWGSKPQLRAPAADSADVGQIWWQRRGNCVRPETRAEKAVCRLKHDRLVCLDGRDFAPGCSLEQVQRLVPRDQLATWRAAIASPPPQDLVLLLVLAWHRGASERLARDPGSCAAALCSVLSEAAKSSSTSSGQVPQPFRYLVSGLQGLAA</sequence>
<reference evidence="2" key="1">
    <citation type="submission" date="2016-11" db="UniProtKB">
        <authorList>
            <consortium name="WormBaseParasite"/>
        </authorList>
    </citation>
    <scope>IDENTIFICATION</scope>
</reference>